<organism evidence="2 3">
    <name type="scientific">Natronincola ferrireducens</name>
    <dbReference type="NCBI Taxonomy" id="393762"/>
    <lineage>
        <taxon>Bacteria</taxon>
        <taxon>Bacillati</taxon>
        <taxon>Bacillota</taxon>
        <taxon>Clostridia</taxon>
        <taxon>Peptostreptococcales</taxon>
        <taxon>Natronincolaceae</taxon>
        <taxon>Natronincola</taxon>
    </lineage>
</organism>
<dbReference type="InterPro" id="IPR017853">
    <property type="entry name" value="GH"/>
</dbReference>
<protein>
    <submittedName>
        <fullName evidence="2">Uncharacterized protein</fullName>
    </submittedName>
</protein>
<evidence type="ECO:0000313" key="3">
    <source>
        <dbReference type="Proteomes" id="UP000198718"/>
    </source>
</evidence>
<evidence type="ECO:0000256" key="1">
    <source>
        <dbReference type="SAM" id="Phobius"/>
    </source>
</evidence>
<keyword evidence="3" id="KW-1185">Reference proteome</keyword>
<reference evidence="2 3" key="1">
    <citation type="submission" date="2016-10" db="EMBL/GenBank/DDBJ databases">
        <authorList>
            <person name="de Groot N.N."/>
        </authorList>
    </citation>
    <scope>NUCLEOTIDE SEQUENCE [LARGE SCALE GENOMIC DNA]</scope>
    <source>
        <strain evidence="2 3">DSM 18346</strain>
    </source>
</reference>
<dbReference type="Gene3D" id="3.20.20.80">
    <property type="entry name" value="Glycosidases"/>
    <property type="match status" value="1"/>
</dbReference>
<dbReference type="OrthoDB" id="9773531at2"/>
<dbReference type="RefSeq" id="WP_090548867.1">
    <property type="nucleotide sequence ID" value="NZ_FNFP01000001.1"/>
</dbReference>
<name>A0A1G8X867_9FIRM</name>
<keyword evidence="1" id="KW-1133">Transmembrane helix</keyword>
<sequence length="390" mass="45041">MSRNILISILSICIVFMFYFILDKLQTIDFNQGDESNKDPIDLTDSTASMEKPIGSQYKDEGEDVVDRKYQRGEFQAGINLLVYDQPNMSNATKLFKRLRNLGINSVAIVYPFVQSDWQADQVMIDPIITPDIEALKELILLAHAEDLSVMLRPILDEKTIMASGHWRGTIMPQNPQVWFDSYRALLLPYAELAQKTNVEIFNIGTELNSLQHNKYSDEWLRLILEIREVYQGKLIYSFNWDSFREIPLLEFVPMLDHVGIDAYFPLDAPDDAGIEDLKEAWEEWMSQIKDILNNQSVVITEVGVIPVAGAYRKPYIWSMPGGRLDWQAQANYYEATYSVWRLMSEGVYWWMVDVDEYDSNSIGFSPLGTPTEDVLKQIFLKKTPEDIRD</sequence>
<dbReference type="SUPFAM" id="SSF51445">
    <property type="entry name" value="(Trans)glycosidases"/>
    <property type="match status" value="1"/>
</dbReference>
<keyword evidence="1" id="KW-0812">Transmembrane</keyword>
<accession>A0A1G8X867</accession>
<dbReference type="AlphaFoldDB" id="A0A1G8X867"/>
<feature type="transmembrane region" description="Helical" evidence="1">
    <location>
        <begin position="5"/>
        <end position="22"/>
    </location>
</feature>
<dbReference type="CDD" id="cd19608">
    <property type="entry name" value="GH113_mannanase-like"/>
    <property type="match status" value="1"/>
</dbReference>
<dbReference type="STRING" id="393762.SAMN05660472_00141"/>
<proteinExistence type="predicted"/>
<dbReference type="Proteomes" id="UP000198718">
    <property type="component" value="Unassembled WGS sequence"/>
</dbReference>
<dbReference type="InterPro" id="IPR055151">
    <property type="entry name" value="GH113"/>
</dbReference>
<keyword evidence="1" id="KW-0472">Membrane</keyword>
<gene>
    <name evidence="2" type="ORF">SAMN05660472_00141</name>
</gene>
<evidence type="ECO:0000313" key="2">
    <source>
        <dbReference type="EMBL" id="SDJ86577.1"/>
    </source>
</evidence>
<dbReference type="Pfam" id="PF22612">
    <property type="entry name" value="GH113"/>
    <property type="match status" value="1"/>
</dbReference>
<dbReference type="EMBL" id="FNFP01000001">
    <property type="protein sequence ID" value="SDJ86577.1"/>
    <property type="molecule type" value="Genomic_DNA"/>
</dbReference>